<evidence type="ECO:0000313" key="3">
    <source>
        <dbReference type="Proteomes" id="UP001152646"/>
    </source>
</evidence>
<protein>
    <submittedName>
        <fullName evidence="2">Uncharacterized protein</fullName>
    </submittedName>
</protein>
<evidence type="ECO:0000313" key="2">
    <source>
        <dbReference type="EMBL" id="CAG8370284.1"/>
    </source>
</evidence>
<dbReference type="AlphaFoldDB" id="A0A9W4NEV8"/>
<dbReference type="Proteomes" id="UP001152646">
    <property type="component" value="Unassembled WGS sequence"/>
</dbReference>
<comment type="caution">
    <text evidence="2">The sequence shown here is derived from an EMBL/GenBank/DDBJ whole genome shotgun (WGS) entry which is preliminary data.</text>
</comment>
<reference evidence="2" key="1">
    <citation type="submission" date="2021-07" db="EMBL/GenBank/DDBJ databases">
        <authorList>
            <person name="Branca A.L. A."/>
        </authorList>
    </citation>
    <scope>NUCLEOTIDE SEQUENCE</scope>
</reference>
<dbReference type="OrthoDB" id="4366111at2759"/>
<proteinExistence type="predicted"/>
<dbReference type="EMBL" id="CAJVPA010000181">
    <property type="protein sequence ID" value="CAG8370284.1"/>
    <property type="molecule type" value="Genomic_DNA"/>
</dbReference>
<feature type="region of interest" description="Disordered" evidence="1">
    <location>
        <begin position="41"/>
        <end position="74"/>
    </location>
</feature>
<organism evidence="2 3">
    <name type="scientific">Penicillium salamii</name>
    <dbReference type="NCBI Taxonomy" id="1612424"/>
    <lineage>
        <taxon>Eukaryota</taxon>
        <taxon>Fungi</taxon>
        <taxon>Dikarya</taxon>
        <taxon>Ascomycota</taxon>
        <taxon>Pezizomycotina</taxon>
        <taxon>Eurotiomycetes</taxon>
        <taxon>Eurotiomycetidae</taxon>
        <taxon>Eurotiales</taxon>
        <taxon>Aspergillaceae</taxon>
        <taxon>Penicillium</taxon>
    </lineage>
</organism>
<evidence type="ECO:0000256" key="1">
    <source>
        <dbReference type="SAM" id="MobiDB-lite"/>
    </source>
</evidence>
<feature type="compositionally biased region" description="Polar residues" evidence="1">
    <location>
        <begin position="41"/>
        <end position="50"/>
    </location>
</feature>
<accession>A0A9W4NEV8</accession>
<sequence length="74" mass="8292">MHTPEAMAGISSPVTVSRNPTERVVTDEDFWQEHSTFTADIPQNYSSSSPRYAHLDMDSFNRPPVPQEGSLLID</sequence>
<gene>
    <name evidence="2" type="ORF">PSALAMII_LOCUS4845</name>
</gene>
<name>A0A9W4NEV8_9EURO</name>
<feature type="region of interest" description="Disordered" evidence="1">
    <location>
        <begin position="1"/>
        <end position="21"/>
    </location>
</feature>